<dbReference type="Proteomes" id="UP000597853">
    <property type="component" value="Unassembled WGS sequence"/>
</dbReference>
<evidence type="ECO:0000313" key="1">
    <source>
        <dbReference type="EMBL" id="GGS53705.1"/>
    </source>
</evidence>
<keyword evidence="2" id="KW-1185">Reference proteome</keyword>
<protein>
    <submittedName>
        <fullName evidence="1">Uncharacterized protein</fullName>
    </submittedName>
</protein>
<evidence type="ECO:0000313" key="2">
    <source>
        <dbReference type="Proteomes" id="UP000597853"/>
    </source>
</evidence>
<proteinExistence type="predicted"/>
<gene>
    <name evidence="1" type="ORF">GCM10010285_36570</name>
</gene>
<reference evidence="2" key="1">
    <citation type="journal article" date="2019" name="Int. J. Syst. Evol. Microbiol.">
        <title>The Global Catalogue of Microorganisms (GCM) 10K type strain sequencing project: providing services to taxonomists for standard genome sequencing and annotation.</title>
        <authorList>
            <consortium name="The Broad Institute Genomics Platform"/>
            <consortium name="The Broad Institute Genome Sequencing Center for Infectious Disease"/>
            <person name="Wu L."/>
            <person name="Ma J."/>
        </authorList>
    </citation>
    <scope>NUCLEOTIDE SEQUENCE [LARGE SCALE GENOMIC DNA]</scope>
    <source>
        <strain evidence="2">JCM 4416</strain>
    </source>
</reference>
<sequence>MPFTTVSKIGTWIVPPVGRATMTSLPPCRGPPYTAANACALTASATAVPLEHLGRVLLARVDENVRAQLTGEFELVIGGSGDLRVLHGQMTEVADAGDRHQLGRVHVGDLKRLVRLYVGTGQRGRVAQDDYAVRAWLRRVAAVLMVPGMRCR</sequence>
<dbReference type="EMBL" id="BMTX01000010">
    <property type="protein sequence ID" value="GGS53705.1"/>
    <property type="molecule type" value="Genomic_DNA"/>
</dbReference>
<organism evidence="1 2">
    <name type="scientific">Streptomyces pseudogriseolus</name>
    <name type="common">Streptomyces gancidicus</name>
    <name type="synonym">Streptomyces rubiginosus</name>
    <dbReference type="NCBI Taxonomy" id="36817"/>
    <lineage>
        <taxon>Bacteria</taxon>
        <taxon>Bacillati</taxon>
        <taxon>Actinomycetota</taxon>
        <taxon>Actinomycetes</taxon>
        <taxon>Kitasatosporales</taxon>
        <taxon>Streptomycetaceae</taxon>
        <taxon>Streptomyces</taxon>
        <taxon>Streptomyces pseudogriseolus group</taxon>
    </lineage>
</organism>
<name>A0ABQ2T7Y7_STREZ</name>
<comment type="caution">
    <text evidence="1">The sequence shown here is derived from an EMBL/GenBank/DDBJ whole genome shotgun (WGS) entry which is preliminary data.</text>
</comment>
<accession>A0ABQ2T7Y7</accession>